<dbReference type="Proteomes" id="UP000224567">
    <property type="component" value="Unassembled WGS sequence"/>
</dbReference>
<evidence type="ECO:0000256" key="1">
    <source>
        <dbReference type="ARBA" id="ARBA00011073"/>
    </source>
</evidence>
<keyword evidence="6" id="KW-1185">Reference proteome</keyword>
<dbReference type="GO" id="GO:0004252">
    <property type="term" value="F:serine-type endopeptidase activity"/>
    <property type="evidence" value="ECO:0007669"/>
    <property type="project" value="InterPro"/>
</dbReference>
<feature type="domain" description="Peptidase S8/S53" evidence="4">
    <location>
        <begin position="27"/>
        <end position="74"/>
    </location>
</feature>
<evidence type="ECO:0000256" key="3">
    <source>
        <dbReference type="PROSITE-ProRule" id="PRU01240"/>
    </source>
</evidence>
<dbReference type="PANTHER" id="PTHR10795">
    <property type="entry name" value="PROPROTEIN CONVERTASE SUBTILISIN/KEXIN"/>
    <property type="match status" value="1"/>
</dbReference>
<dbReference type="PROSITE" id="PS51892">
    <property type="entry name" value="SUBTILASE"/>
    <property type="match status" value="1"/>
</dbReference>
<dbReference type="AlphaFoldDB" id="A0A2G2XSN3"/>
<proteinExistence type="inferred from homology"/>
<sequence length="80" mass="8572">MAPGVLILATLPPNLFLESIQMNIALSSDYELKSGTSMAAPHAAVIAEMLKGTQPEWSPSAIRSAMMTTANHLDNSQKPY</sequence>
<reference evidence="5 6" key="1">
    <citation type="journal article" date="2017" name="Genome Biol.">
        <title>New reference genome sequences of hot pepper reveal the massive evolution of plant disease-resistance genes by retroduplication.</title>
        <authorList>
            <person name="Kim S."/>
            <person name="Park J."/>
            <person name="Yeom S.I."/>
            <person name="Kim Y.M."/>
            <person name="Seo E."/>
            <person name="Kim K.T."/>
            <person name="Kim M.S."/>
            <person name="Lee J.M."/>
            <person name="Cheong K."/>
            <person name="Shin H.S."/>
            <person name="Kim S.B."/>
            <person name="Han K."/>
            <person name="Lee J."/>
            <person name="Park M."/>
            <person name="Lee H.A."/>
            <person name="Lee H.Y."/>
            <person name="Lee Y."/>
            <person name="Oh S."/>
            <person name="Lee J.H."/>
            <person name="Choi E."/>
            <person name="Choi E."/>
            <person name="Lee S.E."/>
            <person name="Jeon J."/>
            <person name="Kim H."/>
            <person name="Choi G."/>
            <person name="Song H."/>
            <person name="Lee J."/>
            <person name="Lee S.C."/>
            <person name="Kwon J.K."/>
            <person name="Lee H.Y."/>
            <person name="Koo N."/>
            <person name="Hong Y."/>
            <person name="Kim R.W."/>
            <person name="Kang W.H."/>
            <person name="Huh J.H."/>
            <person name="Kang B.C."/>
            <person name="Yang T.J."/>
            <person name="Lee Y.H."/>
            <person name="Bennetzen J.L."/>
            <person name="Choi D."/>
        </authorList>
    </citation>
    <scope>NUCLEOTIDE SEQUENCE [LARGE SCALE GENOMIC DNA]</scope>
    <source>
        <strain evidence="6">cv. PBC81</strain>
    </source>
</reference>
<evidence type="ECO:0000313" key="6">
    <source>
        <dbReference type="Proteomes" id="UP000224567"/>
    </source>
</evidence>
<evidence type="ECO:0000259" key="4">
    <source>
        <dbReference type="Pfam" id="PF00082"/>
    </source>
</evidence>
<comment type="caution">
    <text evidence="3">Lacks conserved residue(s) required for the propagation of feature annotation.</text>
</comment>
<accession>A0A2G2XSN3</accession>
<organism evidence="5 6">
    <name type="scientific">Capsicum baccatum</name>
    <name type="common">Peruvian pepper</name>
    <dbReference type="NCBI Taxonomy" id="33114"/>
    <lineage>
        <taxon>Eukaryota</taxon>
        <taxon>Viridiplantae</taxon>
        <taxon>Streptophyta</taxon>
        <taxon>Embryophyta</taxon>
        <taxon>Tracheophyta</taxon>
        <taxon>Spermatophyta</taxon>
        <taxon>Magnoliopsida</taxon>
        <taxon>eudicotyledons</taxon>
        <taxon>Gunneridae</taxon>
        <taxon>Pentapetalae</taxon>
        <taxon>asterids</taxon>
        <taxon>lamiids</taxon>
        <taxon>Solanales</taxon>
        <taxon>Solanaceae</taxon>
        <taxon>Solanoideae</taxon>
        <taxon>Capsiceae</taxon>
        <taxon>Capsicum</taxon>
    </lineage>
</organism>
<dbReference type="GO" id="GO:0006508">
    <property type="term" value="P:proteolysis"/>
    <property type="evidence" value="ECO:0007669"/>
    <property type="project" value="InterPro"/>
</dbReference>
<dbReference type="OrthoDB" id="1305404at2759"/>
<protein>
    <recommendedName>
        <fullName evidence="4">Peptidase S8/S53 domain-containing protein</fullName>
    </recommendedName>
</protein>
<dbReference type="EMBL" id="MLFT02000001">
    <property type="protein sequence ID" value="PHT60493.1"/>
    <property type="molecule type" value="Genomic_DNA"/>
</dbReference>
<dbReference type="SUPFAM" id="SSF52743">
    <property type="entry name" value="Subtilisin-like"/>
    <property type="match status" value="1"/>
</dbReference>
<evidence type="ECO:0000313" key="5">
    <source>
        <dbReference type="EMBL" id="PHT60493.1"/>
    </source>
</evidence>
<dbReference type="Gene3D" id="3.40.50.200">
    <property type="entry name" value="Peptidase S8/S53 domain"/>
    <property type="match status" value="1"/>
</dbReference>
<gene>
    <name evidence="5" type="ORF">CQW23_02856</name>
</gene>
<keyword evidence="2" id="KW-0732">Signal</keyword>
<dbReference type="STRING" id="33114.A0A2G2XSN3"/>
<comment type="caution">
    <text evidence="5">The sequence shown here is derived from an EMBL/GenBank/DDBJ whole genome shotgun (WGS) entry which is preliminary data.</text>
</comment>
<evidence type="ECO:0000256" key="2">
    <source>
        <dbReference type="ARBA" id="ARBA00022729"/>
    </source>
</evidence>
<name>A0A2G2XSN3_CAPBA</name>
<reference evidence="6" key="2">
    <citation type="journal article" date="2017" name="J. Anim. Genet.">
        <title>Multiple reference genome sequences of hot pepper reveal the massive evolution of plant disease resistance genes by retroduplication.</title>
        <authorList>
            <person name="Kim S."/>
            <person name="Park J."/>
            <person name="Yeom S.-I."/>
            <person name="Kim Y.-M."/>
            <person name="Seo E."/>
            <person name="Kim K.-T."/>
            <person name="Kim M.-S."/>
            <person name="Lee J.M."/>
            <person name="Cheong K."/>
            <person name="Shin H.-S."/>
            <person name="Kim S.-B."/>
            <person name="Han K."/>
            <person name="Lee J."/>
            <person name="Park M."/>
            <person name="Lee H.-A."/>
            <person name="Lee H.-Y."/>
            <person name="Lee Y."/>
            <person name="Oh S."/>
            <person name="Lee J.H."/>
            <person name="Choi E."/>
            <person name="Choi E."/>
            <person name="Lee S.E."/>
            <person name="Jeon J."/>
            <person name="Kim H."/>
            <person name="Choi G."/>
            <person name="Song H."/>
            <person name="Lee J."/>
            <person name="Lee S.-C."/>
            <person name="Kwon J.-K."/>
            <person name="Lee H.-Y."/>
            <person name="Koo N."/>
            <person name="Hong Y."/>
            <person name="Kim R.W."/>
            <person name="Kang W.-H."/>
            <person name="Huh J.H."/>
            <person name="Kang B.-C."/>
            <person name="Yang T.-J."/>
            <person name="Lee Y.-H."/>
            <person name="Bennetzen J.L."/>
            <person name="Choi D."/>
        </authorList>
    </citation>
    <scope>NUCLEOTIDE SEQUENCE [LARGE SCALE GENOMIC DNA]</scope>
    <source>
        <strain evidence="6">cv. PBC81</strain>
    </source>
</reference>
<dbReference type="InterPro" id="IPR036852">
    <property type="entry name" value="Peptidase_S8/S53_dom_sf"/>
</dbReference>
<comment type="similarity">
    <text evidence="1 3">Belongs to the peptidase S8 family.</text>
</comment>
<dbReference type="Pfam" id="PF00082">
    <property type="entry name" value="Peptidase_S8"/>
    <property type="match status" value="1"/>
</dbReference>
<dbReference type="InterPro" id="IPR045051">
    <property type="entry name" value="SBT"/>
</dbReference>
<dbReference type="InterPro" id="IPR000209">
    <property type="entry name" value="Peptidase_S8/S53_dom"/>
</dbReference>